<dbReference type="PANTHER" id="PTHR24093:SF369">
    <property type="entry name" value="CALCIUM-TRANSPORTING ATPASE"/>
    <property type="match status" value="1"/>
</dbReference>
<dbReference type="SFLD" id="SFLDS00003">
    <property type="entry name" value="Haloacid_Dehalogenase"/>
    <property type="match status" value="1"/>
</dbReference>
<keyword evidence="9 17" id="KW-0067">ATP-binding</keyword>
<dbReference type="GO" id="GO:0005388">
    <property type="term" value="F:P-type calcium transporter activity"/>
    <property type="evidence" value="ECO:0007669"/>
    <property type="project" value="UniProtKB-EC"/>
</dbReference>
<dbReference type="NCBIfam" id="TIGR01494">
    <property type="entry name" value="ATPase_P-type"/>
    <property type="match status" value="2"/>
</dbReference>
<organism evidence="22 23">
    <name type="scientific">Catenaria anguillulae PL171</name>
    <dbReference type="NCBI Taxonomy" id="765915"/>
    <lineage>
        <taxon>Eukaryota</taxon>
        <taxon>Fungi</taxon>
        <taxon>Fungi incertae sedis</taxon>
        <taxon>Blastocladiomycota</taxon>
        <taxon>Blastocladiomycetes</taxon>
        <taxon>Blastocladiales</taxon>
        <taxon>Catenariaceae</taxon>
        <taxon>Catenaria</taxon>
    </lineage>
</organism>
<feature type="compositionally biased region" description="Low complexity" evidence="18">
    <location>
        <begin position="1"/>
        <end position="23"/>
    </location>
</feature>
<dbReference type="SFLD" id="SFLDG00002">
    <property type="entry name" value="C1.7:_P-type_atpase_like"/>
    <property type="match status" value="1"/>
</dbReference>
<dbReference type="GO" id="GO:0016887">
    <property type="term" value="F:ATP hydrolysis activity"/>
    <property type="evidence" value="ECO:0007669"/>
    <property type="project" value="InterPro"/>
</dbReference>
<evidence type="ECO:0000256" key="3">
    <source>
        <dbReference type="ARBA" id="ARBA00022554"/>
    </source>
</evidence>
<protein>
    <recommendedName>
        <fullName evidence="17">Calcium-transporting ATPase</fullName>
        <ecNumber evidence="17">7.2.2.10</ecNumber>
    </recommendedName>
</protein>
<comment type="caution">
    <text evidence="17">Lacks conserved residue(s) required for the propagation of feature annotation.</text>
</comment>
<dbReference type="InterPro" id="IPR006068">
    <property type="entry name" value="ATPase_P-typ_cation-transptr_C"/>
</dbReference>
<dbReference type="SUPFAM" id="SSF81665">
    <property type="entry name" value="Calcium ATPase, transmembrane domain M"/>
    <property type="match status" value="1"/>
</dbReference>
<evidence type="ECO:0000256" key="14">
    <source>
        <dbReference type="ARBA" id="ARBA00023136"/>
    </source>
</evidence>
<comment type="similarity">
    <text evidence="15 17">Belongs to the cation transport ATPase (P-type) (TC 3.A.3) family.</text>
</comment>
<evidence type="ECO:0000256" key="17">
    <source>
        <dbReference type="RuleBase" id="RU361146"/>
    </source>
</evidence>
<evidence type="ECO:0000313" key="23">
    <source>
        <dbReference type="Proteomes" id="UP000193411"/>
    </source>
</evidence>
<comment type="catalytic activity">
    <reaction evidence="16 17">
        <text>Ca(2+)(in) + ATP + H2O = Ca(2+)(out) + ADP + phosphate + H(+)</text>
        <dbReference type="Rhea" id="RHEA:18105"/>
        <dbReference type="ChEBI" id="CHEBI:15377"/>
        <dbReference type="ChEBI" id="CHEBI:15378"/>
        <dbReference type="ChEBI" id="CHEBI:29108"/>
        <dbReference type="ChEBI" id="CHEBI:30616"/>
        <dbReference type="ChEBI" id="CHEBI:43474"/>
        <dbReference type="ChEBI" id="CHEBI:456216"/>
        <dbReference type="EC" id="7.2.2.10"/>
    </reaction>
</comment>
<dbReference type="SUPFAM" id="SSF81653">
    <property type="entry name" value="Calcium ATPase, transduction domain A"/>
    <property type="match status" value="1"/>
</dbReference>
<dbReference type="GO" id="GO:0005886">
    <property type="term" value="C:plasma membrane"/>
    <property type="evidence" value="ECO:0007669"/>
    <property type="project" value="TreeGrafter"/>
</dbReference>
<dbReference type="PROSITE" id="PS00154">
    <property type="entry name" value="ATPASE_E1_E2"/>
    <property type="match status" value="1"/>
</dbReference>
<dbReference type="InterPro" id="IPR018303">
    <property type="entry name" value="ATPase_P-typ_P_site"/>
</dbReference>
<dbReference type="AlphaFoldDB" id="A0A1Y2HCR9"/>
<evidence type="ECO:0000256" key="9">
    <source>
        <dbReference type="ARBA" id="ARBA00022840"/>
    </source>
</evidence>
<reference evidence="22 23" key="1">
    <citation type="submission" date="2016-07" db="EMBL/GenBank/DDBJ databases">
        <title>Pervasive Adenine N6-methylation of Active Genes in Fungi.</title>
        <authorList>
            <consortium name="DOE Joint Genome Institute"/>
            <person name="Mondo S.J."/>
            <person name="Dannebaum R.O."/>
            <person name="Kuo R.C."/>
            <person name="Labutti K."/>
            <person name="Haridas S."/>
            <person name="Kuo A."/>
            <person name="Salamov A."/>
            <person name="Ahrendt S.R."/>
            <person name="Lipzen A."/>
            <person name="Sullivan W."/>
            <person name="Andreopoulos W.B."/>
            <person name="Clum A."/>
            <person name="Lindquist E."/>
            <person name="Daum C."/>
            <person name="Ramamoorthy G.K."/>
            <person name="Gryganskyi A."/>
            <person name="Culley D."/>
            <person name="Magnuson J.K."/>
            <person name="James T.Y."/>
            <person name="O'Malley M.A."/>
            <person name="Stajich J.E."/>
            <person name="Spatafora J.W."/>
            <person name="Visel A."/>
            <person name="Grigoriev I.V."/>
        </authorList>
    </citation>
    <scope>NUCLEOTIDE SEQUENCE [LARGE SCALE GENOMIC DNA]</scope>
    <source>
        <strain evidence="22 23">PL171</strain>
    </source>
</reference>
<dbReference type="SFLD" id="SFLDF00027">
    <property type="entry name" value="p-type_atpase"/>
    <property type="match status" value="1"/>
</dbReference>
<feature type="transmembrane region" description="Helical" evidence="17">
    <location>
        <begin position="1127"/>
        <end position="1147"/>
    </location>
</feature>
<dbReference type="Pfam" id="PF00690">
    <property type="entry name" value="Cation_ATPase_N"/>
    <property type="match status" value="1"/>
</dbReference>
<dbReference type="Proteomes" id="UP000193411">
    <property type="component" value="Unassembled WGS sequence"/>
</dbReference>
<evidence type="ECO:0000256" key="12">
    <source>
        <dbReference type="ARBA" id="ARBA00022989"/>
    </source>
</evidence>
<evidence type="ECO:0000256" key="2">
    <source>
        <dbReference type="ARBA" id="ARBA00022448"/>
    </source>
</evidence>
<dbReference type="SUPFAM" id="SSF81660">
    <property type="entry name" value="Metal cation-transporting ATPase, ATP-binding domain N"/>
    <property type="match status" value="1"/>
</dbReference>
<dbReference type="NCBIfam" id="TIGR01517">
    <property type="entry name" value="ATPase-IIB_Ca"/>
    <property type="match status" value="1"/>
</dbReference>
<evidence type="ECO:0000256" key="11">
    <source>
        <dbReference type="ARBA" id="ARBA00022967"/>
    </source>
</evidence>
<dbReference type="GO" id="GO:0046872">
    <property type="term" value="F:metal ion binding"/>
    <property type="evidence" value="ECO:0007669"/>
    <property type="project" value="UniProtKB-KW"/>
</dbReference>
<evidence type="ECO:0000256" key="6">
    <source>
        <dbReference type="ARBA" id="ARBA00022723"/>
    </source>
</evidence>
<dbReference type="Pfam" id="PF00689">
    <property type="entry name" value="Cation_ATPase_C"/>
    <property type="match status" value="1"/>
</dbReference>
<feature type="transmembrane region" description="Helical" evidence="17">
    <location>
        <begin position="208"/>
        <end position="225"/>
    </location>
</feature>
<feature type="transmembrane region" description="Helical" evidence="17">
    <location>
        <begin position="245"/>
        <end position="263"/>
    </location>
</feature>
<dbReference type="InterPro" id="IPR044492">
    <property type="entry name" value="P_typ_ATPase_HD_dom"/>
</dbReference>
<dbReference type="Gene3D" id="2.70.150.10">
    <property type="entry name" value="Calcium-transporting ATPase, cytoplasmic transduction domain A"/>
    <property type="match status" value="1"/>
</dbReference>
<gene>
    <name evidence="22" type="ORF">BCR44DRAFT_53905</name>
</gene>
<dbReference type="Gene3D" id="3.40.1110.10">
    <property type="entry name" value="Calcium-transporting ATPase, cytoplasmic domain N"/>
    <property type="match status" value="2"/>
</dbReference>
<feature type="compositionally biased region" description="Low complexity" evidence="18">
    <location>
        <begin position="1243"/>
        <end position="1264"/>
    </location>
</feature>
<evidence type="ECO:0000256" key="18">
    <source>
        <dbReference type="SAM" id="MobiDB-lite"/>
    </source>
</evidence>
<comment type="function">
    <text evidence="17">Catalyzes the hydrolysis of ATP coupled with the transport of calcium.</text>
</comment>
<comment type="subcellular location">
    <subcellularLocation>
        <location evidence="17">Membrane</location>
        <topology evidence="17">Multi-pass membrane protein</topology>
    </subcellularLocation>
    <subcellularLocation>
        <location evidence="1">Vacuole membrane</location>
        <topology evidence="1">Multi-pass membrane protein</topology>
    </subcellularLocation>
</comment>
<comment type="caution">
    <text evidence="22">The sequence shown here is derived from an EMBL/GenBank/DDBJ whole genome shotgun (WGS) entry which is preliminary data.</text>
</comment>
<evidence type="ECO:0000256" key="7">
    <source>
        <dbReference type="ARBA" id="ARBA00022741"/>
    </source>
</evidence>
<dbReference type="InterPro" id="IPR008250">
    <property type="entry name" value="ATPase_P-typ_transduc_dom_A_sf"/>
</dbReference>
<dbReference type="PANTHER" id="PTHR24093">
    <property type="entry name" value="CATION TRANSPORTING ATPASE"/>
    <property type="match status" value="1"/>
</dbReference>
<keyword evidence="5 17" id="KW-0812">Transmembrane</keyword>
<evidence type="ECO:0000259" key="21">
    <source>
        <dbReference type="Pfam" id="PF00690"/>
    </source>
</evidence>
<feature type="compositionally biased region" description="Polar residues" evidence="18">
    <location>
        <begin position="744"/>
        <end position="759"/>
    </location>
</feature>
<dbReference type="OrthoDB" id="3352408at2759"/>
<dbReference type="GO" id="GO:0005774">
    <property type="term" value="C:vacuolar membrane"/>
    <property type="evidence" value="ECO:0007669"/>
    <property type="project" value="UniProtKB-SubCell"/>
</dbReference>
<evidence type="ECO:0000313" key="22">
    <source>
        <dbReference type="EMBL" id="ORZ32387.1"/>
    </source>
</evidence>
<keyword evidence="3" id="KW-0926">Vacuole</keyword>
<keyword evidence="11" id="KW-1278">Translocase</keyword>
<dbReference type="Pfam" id="PF00122">
    <property type="entry name" value="E1-E2_ATPase"/>
    <property type="match status" value="1"/>
</dbReference>
<name>A0A1Y2HCR9_9FUNG</name>
<dbReference type="InterPro" id="IPR036412">
    <property type="entry name" value="HAD-like_sf"/>
</dbReference>
<feature type="transmembrane region" description="Helical" evidence="17">
    <location>
        <begin position="1055"/>
        <end position="1074"/>
    </location>
</feature>
<evidence type="ECO:0000256" key="16">
    <source>
        <dbReference type="ARBA" id="ARBA00048694"/>
    </source>
</evidence>
<dbReference type="InterPro" id="IPR006408">
    <property type="entry name" value="P-type_ATPase_IIB"/>
</dbReference>
<feature type="transmembrane region" description="Helical" evidence="17">
    <location>
        <begin position="1094"/>
        <end position="1115"/>
    </location>
</feature>
<dbReference type="PRINTS" id="PR00121">
    <property type="entry name" value="NAKATPASE"/>
</dbReference>
<keyword evidence="13 17" id="KW-0406">Ion transport</keyword>
<evidence type="ECO:0000256" key="10">
    <source>
        <dbReference type="ARBA" id="ARBA00022842"/>
    </source>
</evidence>
<accession>A0A1Y2HCR9</accession>
<dbReference type="FunFam" id="2.70.150.10:FF:000028">
    <property type="entry name" value="Calcium-transporting ATPase"/>
    <property type="match status" value="1"/>
</dbReference>
<feature type="transmembrane region" description="Helical" evidence="17">
    <location>
        <begin position="404"/>
        <end position="427"/>
    </location>
</feature>
<dbReference type="FunFam" id="1.20.1110.10:FF:000002">
    <property type="entry name" value="Calcium-transporting ATPase"/>
    <property type="match status" value="1"/>
</dbReference>
<dbReference type="CDD" id="cd02081">
    <property type="entry name" value="P-type_ATPase_Ca_PMCA-like"/>
    <property type="match status" value="1"/>
</dbReference>
<dbReference type="InterPro" id="IPR004014">
    <property type="entry name" value="ATPase_P-typ_cation-transptr_N"/>
</dbReference>
<dbReference type="STRING" id="765915.A0A1Y2HCR9"/>
<evidence type="ECO:0000256" key="15">
    <source>
        <dbReference type="ARBA" id="ARBA00038148"/>
    </source>
</evidence>
<dbReference type="InterPro" id="IPR023299">
    <property type="entry name" value="ATPase_P-typ_cyto_dom_N"/>
</dbReference>
<keyword evidence="14 17" id="KW-0472">Membrane</keyword>
<dbReference type="EC" id="7.2.2.10" evidence="17"/>
<evidence type="ECO:0000256" key="13">
    <source>
        <dbReference type="ARBA" id="ARBA00023065"/>
    </source>
</evidence>
<dbReference type="Pfam" id="PF13246">
    <property type="entry name" value="Cation_ATPase"/>
    <property type="match status" value="1"/>
</dbReference>
<keyword evidence="23" id="KW-1185">Reference proteome</keyword>
<dbReference type="InterPro" id="IPR023214">
    <property type="entry name" value="HAD_sf"/>
</dbReference>
<feature type="domain" description="Cation-transporting P-type ATPase C-terminal" evidence="20">
    <location>
        <begin position="973"/>
        <end position="1146"/>
    </location>
</feature>
<feature type="domain" description="Cation-transporting P-type ATPase N-terminal" evidence="21">
    <location>
        <begin position="174"/>
        <end position="219"/>
    </location>
</feature>
<dbReference type="FunFam" id="1.20.1110.10:FF:000039">
    <property type="entry name" value="Calcium-transporting ATPase"/>
    <property type="match status" value="1"/>
</dbReference>
<dbReference type="GO" id="GO:0005524">
    <property type="term" value="F:ATP binding"/>
    <property type="evidence" value="ECO:0007669"/>
    <property type="project" value="UniProtKB-KW"/>
</dbReference>
<keyword evidence="2 17" id="KW-0813">Transport</keyword>
<dbReference type="GO" id="GO:0006874">
    <property type="term" value="P:intracellular calcium ion homeostasis"/>
    <property type="evidence" value="ECO:0007669"/>
    <property type="project" value="TreeGrafter"/>
</dbReference>
<feature type="region of interest" description="Disordered" evidence="18">
    <location>
        <begin position="1237"/>
        <end position="1278"/>
    </location>
</feature>
<feature type="region of interest" description="Disordered" evidence="18">
    <location>
        <begin position="1"/>
        <end position="27"/>
    </location>
</feature>
<dbReference type="InterPro" id="IPR023298">
    <property type="entry name" value="ATPase_P-typ_TM_dom_sf"/>
</dbReference>
<evidence type="ECO:0000256" key="8">
    <source>
        <dbReference type="ARBA" id="ARBA00022837"/>
    </source>
</evidence>
<dbReference type="Gene3D" id="1.20.1110.10">
    <property type="entry name" value="Calcium-transporting ATPase, transmembrane domain"/>
    <property type="match status" value="2"/>
</dbReference>
<feature type="domain" description="P-type ATPase A" evidence="19">
    <location>
        <begin position="278"/>
        <end position="377"/>
    </location>
</feature>
<dbReference type="Gene3D" id="3.40.50.1000">
    <property type="entry name" value="HAD superfamily/HAD-like"/>
    <property type="match status" value="2"/>
</dbReference>
<keyword evidence="4 17" id="KW-0109">Calcium transport</keyword>
<sequence length="1278" mass="135039">MTASPSRSPTAPPAAAASSANAQPTPPFSIAQQTLSNLIDHKDRTLYDSLGGTRGIARCLLVNPAAGLCPPADYSTPTQTRLDDLAAASNAQGSWLSRLLPSSNKEGKHVKLKNAASNEDVPMEVQRSARTGANAAVSGTGTGLSLAATVSIAQDVIDEDESGGEPMPQGSTLDALDKRVEVFGENRLPEVKSATIFELMWDALQDKTLIFLTCAALVSLGIGLYEDFGMHHDDKGEKIKWVEGVAIIIAVTIVVLVASVNDWQKERQFRALSKRADDRQVKVVRNAQVQLISVYDLLVGDVLCLEPGDVIPVDAVLLSGHGVKCDESAATGESDAVKKAADKDVFLLSGSKVQEGTGRGLVVAVGEHSFHGRTMMSMRTEDQETPLQVKLNELAEDIAKLGGAAALLMLVVLLVKYLITTGMAGGFNPSGPNWQSVPKIVEAVTQIVITTITVLVVAVPEGLPLAVTLSLAFATKKMLADNNLVRVLAACEVMGNATTVCSDKTGTLTQNRMTVVRGIFGHTDATHESEGQMKHEDDAGRLKSLVTDDTLYALVHENIAVNSSAFLDTDAKSGATSFVGSKTETALLDMQRRAGVDFAAVRAKSKQVHVYPFSSANKWMGTLASPAPNHLRLHVKGASEIVLAHCASVYVPGQGPRPLTGDRLKHFQHVIDAYANQSLRTIALAYLDTDSERVPRDLVTNMPLVSTSGGDVSIVTSMELSAAIAGSENNLHAPPSPSGFRQGAGSQTLGVPGGSSTPNGLGPKARHTATWSGHPDGPGLVLLGIVGIEDPVRPGVPEAVQQCQRAGVFVRMVTGDNVATARAIAAKCGIYQRGGLVMEGRTFRKLPVDVMDRVIPRLQVLARSSPTDKQLLVERLKALGETVAVTGDGTNDGPALKLADVGFSMGIAGTEVAKEASAIILMDDNFASIVKALLWGRSVNDSVRKFLQFQLTVNVTAVVVTFVSAVSSSEQRSVLTAVQLLWVNLIMDSLAALALATEPPSNEMLNRLPDSKAAPLISYHMWKMVIGQASFQIIVNLLSLYLGPQIYGPKPSDRASLNTFVFNSFIFLQVFNEINCRRLDNQLNTFKGMHRNPYFISILILTVALQAVIVTFGASAFQTVPLSAGEWVASIAIGFLSIPVGIIVRLLPDWGYKPPVDDRVVMTKERLAWVGAISTVQTQLKVFNALRGSGRLQHLAAGGAASRRNVGSVSLSSRQDVFSSGAALTGGSNAALGGKAKGGGYTGPSSSAAASGGLLSPGASGGSPKKTKGGYFTIDDDA</sequence>
<evidence type="ECO:0000256" key="5">
    <source>
        <dbReference type="ARBA" id="ARBA00022692"/>
    </source>
</evidence>
<feature type="region of interest" description="Disordered" evidence="18">
    <location>
        <begin position="728"/>
        <end position="773"/>
    </location>
</feature>
<dbReference type="SUPFAM" id="SSF56784">
    <property type="entry name" value="HAD-like"/>
    <property type="match status" value="1"/>
</dbReference>
<evidence type="ECO:0000256" key="4">
    <source>
        <dbReference type="ARBA" id="ARBA00022568"/>
    </source>
</evidence>
<dbReference type="EMBL" id="MCFL01000047">
    <property type="protein sequence ID" value="ORZ32387.1"/>
    <property type="molecule type" value="Genomic_DNA"/>
</dbReference>
<keyword evidence="6" id="KW-0479">Metal-binding</keyword>
<keyword evidence="10" id="KW-0460">Magnesium</keyword>
<keyword evidence="8 17" id="KW-0106">Calcium</keyword>
<evidence type="ECO:0000259" key="20">
    <source>
        <dbReference type="Pfam" id="PF00689"/>
    </source>
</evidence>
<keyword evidence="12 17" id="KW-1133">Transmembrane helix</keyword>
<dbReference type="Pfam" id="PF00702">
    <property type="entry name" value="Hydrolase"/>
    <property type="match status" value="1"/>
</dbReference>
<dbReference type="FunFam" id="3.40.50.1000:FF:000018">
    <property type="entry name" value="Calcium-transporting ATPase"/>
    <property type="match status" value="1"/>
</dbReference>
<evidence type="ECO:0000259" key="19">
    <source>
        <dbReference type="Pfam" id="PF00122"/>
    </source>
</evidence>
<keyword evidence="7 17" id="KW-0547">Nucleotide-binding</keyword>
<feature type="transmembrane region" description="Helical" evidence="17">
    <location>
        <begin position="447"/>
        <end position="474"/>
    </location>
</feature>
<dbReference type="InterPro" id="IPR001757">
    <property type="entry name" value="P_typ_ATPase"/>
</dbReference>
<evidence type="ECO:0000256" key="1">
    <source>
        <dbReference type="ARBA" id="ARBA00004128"/>
    </source>
</evidence>
<proteinExistence type="inferred from homology"/>
<dbReference type="InterPro" id="IPR059000">
    <property type="entry name" value="ATPase_P-type_domA"/>
</dbReference>
<dbReference type="PRINTS" id="PR00119">
    <property type="entry name" value="CATATPASE"/>
</dbReference>
<feature type="transmembrane region" description="Helical" evidence="17">
    <location>
        <begin position="1025"/>
        <end position="1043"/>
    </location>
</feature>